<proteinExistence type="predicted"/>
<dbReference type="InterPro" id="IPR013154">
    <property type="entry name" value="ADH-like_N"/>
</dbReference>
<dbReference type="InterPro" id="IPR020843">
    <property type="entry name" value="ER"/>
</dbReference>
<dbReference type="CDD" id="cd08272">
    <property type="entry name" value="MDR6"/>
    <property type="match status" value="1"/>
</dbReference>
<dbReference type="Proteomes" id="UP000604117">
    <property type="component" value="Unassembled WGS sequence"/>
</dbReference>
<dbReference type="InterPro" id="IPR050700">
    <property type="entry name" value="YIM1/Zinc_Alcohol_DH_Fams"/>
</dbReference>
<dbReference type="SMART" id="SM00829">
    <property type="entry name" value="PKS_ER"/>
    <property type="match status" value="1"/>
</dbReference>
<evidence type="ECO:0000256" key="1">
    <source>
        <dbReference type="ARBA" id="ARBA00023002"/>
    </source>
</evidence>
<dbReference type="InterPro" id="IPR036291">
    <property type="entry name" value="NAD(P)-bd_dom_sf"/>
</dbReference>
<dbReference type="PROSITE" id="PS01162">
    <property type="entry name" value="QOR_ZETA_CRYSTAL"/>
    <property type="match status" value="1"/>
</dbReference>
<dbReference type="EMBL" id="BONE01000033">
    <property type="protein sequence ID" value="GIF74625.1"/>
    <property type="molecule type" value="Genomic_DNA"/>
</dbReference>
<organism evidence="3 4">
    <name type="scientific">Asanoa siamensis</name>
    <dbReference type="NCBI Taxonomy" id="926357"/>
    <lineage>
        <taxon>Bacteria</taxon>
        <taxon>Bacillati</taxon>
        <taxon>Actinomycetota</taxon>
        <taxon>Actinomycetes</taxon>
        <taxon>Micromonosporales</taxon>
        <taxon>Micromonosporaceae</taxon>
        <taxon>Asanoa</taxon>
    </lineage>
</organism>
<evidence type="ECO:0000313" key="4">
    <source>
        <dbReference type="Proteomes" id="UP000604117"/>
    </source>
</evidence>
<dbReference type="SUPFAM" id="SSF50129">
    <property type="entry name" value="GroES-like"/>
    <property type="match status" value="1"/>
</dbReference>
<dbReference type="SUPFAM" id="SSF51735">
    <property type="entry name" value="NAD(P)-binding Rossmann-fold domains"/>
    <property type="match status" value="1"/>
</dbReference>
<gene>
    <name evidence="3" type="ORF">Asi02nite_41430</name>
</gene>
<accession>A0ABQ4CTL9</accession>
<dbReference type="PANTHER" id="PTHR11695">
    <property type="entry name" value="ALCOHOL DEHYDROGENASE RELATED"/>
    <property type="match status" value="1"/>
</dbReference>
<reference evidence="3 4" key="1">
    <citation type="submission" date="2021-01" db="EMBL/GenBank/DDBJ databases">
        <title>Whole genome shotgun sequence of Asanoa siamensis NBRC 107932.</title>
        <authorList>
            <person name="Komaki H."/>
            <person name="Tamura T."/>
        </authorList>
    </citation>
    <scope>NUCLEOTIDE SEQUENCE [LARGE SCALE GENOMIC DNA]</scope>
    <source>
        <strain evidence="3 4">NBRC 107932</strain>
    </source>
</reference>
<dbReference type="InterPro" id="IPR011032">
    <property type="entry name" value="GroES-like_sf"/>
</dbReference>
<dbReference type="Gene3D" id="3.90.180.10">
    <property type="entry name" value="Medium-chain alcohol dehydrogenases, catalytic domain"/>
    <property type="match status" value="1"/>
</dbReference>
<dbReference type="Gene3D" id="3.40.50.720">
    <property type="entry name" value="NAD(P)-binding Rossmann-like Domain"/>
    <property type="match status" value="1"/>
</dbReference>
<keyword evidence="4" id="KW-1185">Reference proteome</keyword>
<dbReference type="Pfam" id="PF13602">
    <property type="entry name" value="ADH_zinc_N_2"/>
    <property type="match status" value="1"/>
</dbReference>
<dbReference type="PANTHER" id="PTHR11695:SF294">
    <property type="entry name" value="RETICULON-4-INTERACTING PROTEIN 1, MITOCHONDRIAL"/>
    <property type="match status" value="1"/>
</dbReference>
<protein>
    <submittedName>
        <fullName evidence="3">Quinone oxidoreductase</fullName>
    </submittedName>
</protein>
<feature type="domain" description="Enoyl reductase (ER)" evidence="2">
    <location>
        <begin position="10"/>
        <end position="324"/>
    </location>
</feature>
<dbReference type="Pfam" id="PF08240">
    <property type="entry name" value="ADH_N"/>
    <property type="match status" value="1"/>
</dbReference>
<sequence length="326" mass="33519">MRASVLREFGGPLALAEIARPVAGPGQVLVRVTASGVNPLDTKIRAGRAAHARVHPPAVLGMDLAGVVAEVGAGVTGFAPGDEVYGLTGGVGDLQGSLAEYAAVDARLLARKPESLTPREAGALPLAVVTSWEALVDRARVTAGQRVLIHGGAGGVGHVAIQIARARGAQVFATGSPRSLRTIARLGATPIDYTTTPVEDYVAEHTAGEGFDIVFDTIGGATLDLSFHAVRRYTGHVVSALGWGTHSLAPLSFRGATYSGVFTLMPMLTGHGREHHGEILRAAGALADTGALRPLLDPRPFTLATVGDAHALVENGTNNGKVVVSL</sequence>
<dbReference type="InterPro" id="IPR002364">
    <property type="entry name" value="Quin_OxRdtase/zeta-crystal_CS"/>
</dbReference>
<name>A0ABQ4CTL9_9ACTN</name>
<evidence type="ECO:0000259" key="2">
    <source>
        <dbReference type="SMART" id="SM00829"/>
    </source>
</evidence>
<comment type="caution">
    <text evidence="3">The sequence shown here is derived from an EMBL/GenBank/DDBJ whole genome shotgun (WGS) entry which is preliminary data.</text>
</comment>
<evidence type="ECO:0000313" key="3">
    <source>
        <dbReference type="EMBL" id="GIF74625.1"/>
    </source>
</evidence>
<keyword evidence="1" id="KW-0560">Oxidoreductase</keyword>